<accession>A0ACD5YKB7</accession>
<dbReference type="Proteomes" id="UP001732700">
    <property type="component" value="Chromosome 5D"/>
</dbReference>
<reference evidence="1" key="2">
    <citation type="submission" date="2025-09" db="UniProtKB">
        <authorList>
            <consortium name="EnsemblPlants"/>
        </authorList>
    </citation>
    <scope>IDENTIFICATION</scope>
</reference>
<protein>
    <submittedName>
        <fullName evidence="1">Uncharacterized protein</fullName>
    </submittedName>
</protein>
<reference evidence="1" key="1">
    <citation type="submission" date="2021-05" db="EMBL/GenBank/DDBJ databases">
        <authorList>
            <person name="Scholz U."/>
            <person name="Mascher M."/>
            <person name="Fiebig A."/>
        </authorList>
    </citation>
    <scope>NUCLEOTIDE SEQUENCE [LARGE SCALE GENOMIC DNA]</scope>
</reference>
<evidence type="ECO:0000313" key="2">
    <source>
        <dbReference type="Proteomes" id="UP001732700"/>
    </source>
</evidence>
<organism evidence="1 2">
    <name type="scientific">Avena sativa</name>
    <name type="common">Oat</name>
    <dbReference type="NCBI Taxonomy" id="4498"/>
    <lineage>
        <taxon>Eukaryota</taxon>
        <taxon>Viridiplantae</taxon>
        <taxon>Streptophyta</taxon>
        <taxon>Embryophyta</taxon>
        <taxon>Tracheophyta</taxon>
        <taxon>Spermatophyta</taxon>
        <taxon>Magnoliopsida</taxon>
        <taxon>Liliopsida</taxon>
        <taxon>Poales</taxon>
        <taxon>Poaceae</taxon>
        <taxon>BOP clade</taxon>
        <taxon>Pooideae</taxon>
        <taxon>Poodae</taxon>
        <taxon>Poeae</taxon>
        <taxon>Poeae Chloroplast Group 1 (Aveneae type)</taxon>
        <taxon>Aveninae</taxon>
        <taxon>Avena</taxon>
    </lineage>
</organism>
<proteinExistence type="predicted"/>
<dbReference type="EnsemblPlants" id="AVESA.00010b.r2.5DG0977260.1">
    <property type="protein sequence ID" value="AVESA.00010b.r2.5DG0977260.1.CDS.1"/>
    <property type="gene ID" value="AVESA.00010b.r2.5DG0977260"/>
</dbReference>
<sequence>MNLRIFSLWLSNTRLENISHTASCYYCENSLSIAKMSKREPPFAPQPLQVGAATSVPGKPGPAAASSAALASSSPLGAGPCPLFGSITPELLRRFAGASPGRRSVPVPWQPPAMPSSGPAALLQTAAHSRPAAGRPDELERACPEFLPPPPPLKLGDRPQSLASLSALPFPCRVEVSPEVPRLRSIIVAPTGSSGELRQRAAPNQEDGWQEVRPKFWWRKFNPSSSGEPRSGRRQGNSRPGFAPPTSRFNGICFRCLSPLHKVRDCRRETHCLLCRRPGHLARSCPVRARPRPAAGPPPLSQLLPPLAPPPPSQLSDALQANAAASPVLLPRGRPAMSSSPGHPSNRPDEVHSLSISSTAMERDASEMRRTHLGIMVSDPRLNISTRSVAKVLQGRLDFAWDDIHVSASFPNDFLVKFAHPWQRDMALEVGSLSLKHGTMALTTWNPTARGRPHTWRFYCQVAIENLPLNVWDDMPTIQAVLGGACELDTIERRSVLRDNTAALFAWVWCLDPDLIPRCTSHSILDRPATRREALPEGTPAEDGRDGPLFRIFIHLDRVIDYTPLSENQRRRGFLWPQDHRRIWEFGVKDGEAGGRRRPARDRLGPSNHRDGDRDDRRDDRDRDRDREGRRGDRRNGERRGDAGDDAEGRYRSDSGRNQQRHDRYERRTSRSPGRRHRGDASRHRSRSPRLERDGSCLRTTEPVFFDANASA</sequence>
<evidence type="ECO:0000313" key="1">
    <source>
        <dbReference type="EnsemblPlants" id="AVESA.00010b.r2.5DG0977260.1.CDS.1"/>
    </source>
</evidence>
<keyword evidence="2" id="KW-1185">Reference proteome</keyword>
<name>A0ACD5YKB7_AVESA</name>